<evidence type="ECO:0000256" key="1">
    <source>
        <dbReference type="SAM" id="MobiDB-lite"/>
    </source>
</evidence>
<accession>A0ABQ7GAK9</accession>
<proteinExistence type="predicted"/>
<sequence>MRWGQVEAEQTREGKMMKRWPDGDSPLQTRRLSLGTWERVFLANVAMLGTVCRARPIFRLQILIGSQVLPLPAHLFRGSPTLCDCDWGGMLFSGV</sequence>
<keyword evidence="3" id="KW-1185">Reference proteome</keyword>
<protein>
    <submittedName>
        <fullName evidence="2">Uncharacterized protein</fullName>
    </submittedName>
</protein>
<reference evidence="2" key="1">
    <citation type="submission" date="2017-08" db="EMBL/GenBank/DDBJ databases">
        <authorList>
            <person name="Polle J.E."/>
            <person name="Barry K."/>
            <person name="Cushman J."/>
            <person name="Schmutz J."/>
            <person name="Tran D."/>
            <person name="Hathwaick L.T."/>
            <person name="Yim W.C."/>
            <person name="Jenkins J."/>
            <person name="Mckie-Krisberg Z.M."/>
            <person name="Prochnik S."/>
            <person name="Lindquist E."/>
            <person name="Dockter R.B."/>
            <person name="Adam C."/>
            <person name="Molina H."/>
            <person name="Bunkerborg J."/>
            <person name="Jin E."/>
            <person name="Buchheim M."/>
            <person name="Magnuson J."/>
        </authorList>
    </citation>
    <scope>NUCLEOTIDE SEQUENCE</scope>
    <source>
        <strain evidence="2">CCAP 19/18</strain>
    </source>
</reference>
<dbReference type="EMBL" id="MU069932">
    <property type="protein sequence ID" value="KAF5831641.1"/>
    <property type="molecule type" value="Genomic_DNA"/>
</dbReference>
<evidence type="ECO:0000313" key="2">
    <source>
        <dbReference type="EMBL" id="KAF5831641.1"/>
    </source>
</evidence>
<evidence type="ECO:0000313" key="3">
    <source>
        <dbReference type="Proteomes" id="UP000815325"/>
    </source>
</evidence>
<gene>
    <name evidence="2" type="ORF">DUNSADRAFT_12769</name>
</gene>
<comment type="caution">
    <text evidence="2">The sequence shown here is derived from an EMBL/GenBank/DDBJ whole genome shotgun (WGS) entry which is preliminary data.</text>
</comment>
<feature type="compositionally biased region" description="Basic and acidic residues" evidence="1">
    <location>
        <begin position="9"/>
        <end position="22"/>
    </location>
</feature>
<name>A0ABQ7GAK9_DUNSA</name>
<feature type="region of interest" description="Disordered" evidence="1">
    <location>
        <begin position="1"/>
        <end position="24"/>
    </location>
</feature>
<organism evidence="2 3">
    <name type="scientific">Dunaliella salina</name>
    <name type="common">Green alga</name>
    <name type="synonym">Protococcus salinus</name>
    <dbReference type="NCBI Taxonomy" id="3046"/>
    <lineage>
        <taxon>Eukaryota</taxon>
        <taxon>Viridiplantae</taxon>
        <taxon>Chlorophyta</taxon>
        <taxon>core chlorophytes</taxon>
        <taxon>Chlorophyceae</taxon>
        <taxon>CS clade</taxon>
        <taxon>Chlamydomonadales</taxon>
        <taxon>Dunaliellaceae</taxon>
        <taxon>Dunaliella</taxon>
    </lineage>
</organism>
<dbReference type="Proteomes" id="UP000815325">
    <property type="component" value="Unassembled WGS sequence"/>
</dbReference>